<evidence type="ECO:0000256" key="3">
    <source>
        <dbReference type="ARBA" id="ARBA00023163"/>
    </source>
</evidence>
<evidence type="ECO:0000313" key="5">
    <source>
        <dbReference type="EMBL" id="MDR6239657.1"/>
    </source>
</evidence>
<dbReference type="PROSITE" id="PS01124">
    <property type="entry name" value="HTH_ARAC_FAMILY_2"/>
    <property type="match status" value="1"/>
</dbReference>
<feature type="domain" description="HTH araC/xylS-type" evidence="4">
    <location>
        <begin position="197"/>
        <end position="302"/>
    </location>
</feature>
<dbReference type="RefSeq" id="WP_309939388.1">
    <property type="nucleotide sequence ID" value="NZ_AP025305.1"/>
</dbReference>
<dbReference type="InterPro" id="IPR018060">
    <property type="entry name" value="HTH_AraC"/>
</dbReference>
<keyword evidence="2 5" id="KW-0238">DNA-binding</keyword>
<keyword evidence="3" id="KW-0804">Transcription</keyword>
<organism evidence="5 6">
    <name type="scientific">Aureibacter tunicatorum</name>
    <dbReference type="NCBI Taxonomy" id="866807"/>
    <lineage>
        <taxon>Bacteria</taxon>
        <taxon>Pseudomonadati</taxon>
        <taxon>Bacteroidota</taxon>
        <taxon>Cytophagia</taxon>
        <taxon>Cytophagales</taxon>
        <taxon>Persicobacteraceae</taxon>
        <taxon>Aureibacter</taxon>
    </lineage>
</organism>
<gene>
    <name evidence="5" type="ORF">HNQ88_002705</name>
</gene>
<dbReference type="SUPFAM" id="SSF46689">
    <property type="entry name" value="Homeodomain-like"/>
    <property type="match status" value="1"/>
</dbReference>
<dbReference type="Proteomes" id="UP001185092">
    <property type="component" value="Unassembled WGS sequence"/>
</dbReference>
<keyword evidence="1" id="KW-0805">Transcription regulation</keyword>
<dbReference type="GO" id="GO:0043565">
    <property type="term" value="F:sequence-specific DNA binding"/>
    <property type="evidence" value="ECO:0007669"/>
    <property type="project" value="InterPro"/>
</dbReference>
<dbReference type="GO" id="GO:0003700">
    <property type="term" value="F:DNA-binding transcription factor activity"/>
    <property type="evidence" value="ECO:0007669"/>
    <property type="project" value="InterPro"/>
</dbReference>
<comment type="caution">
    <text evidence="5">The sequence shown here is derived from an EMBL/GenBank/DDBJ whole genome shotgun (WGS) entry which is preliminary data.</text>
</comment>
<proteinExistence type="predicted"/>
<dbReference type="InterPro" id="IPR009057">
    <property type="entry name" value="Homeodomain-like_sf"/>
</dbReference>
<sequence length="304" mass="34895">MAGIYHIKSISELHRMLGCSPPRHPSISLVKFLDMKLNEKDIDFKGATVDFYVISMKNSSGQIKYGKGYYDFEEGTMLFAAPNQIMYPSHLSSEVLDSEGWSLFVHPDLLYGTDLGKKMGEYSFFSYDTDEALHLSEIEKIKILSCVNNIVEEYNQNIDAHSKHLIVSNLELLLNYCRRFYDRQFLTRGKQNKSVVVRIERLLIDYFNSEKPLNLGLPTVKYCAEEIGLSPNYLSDLLKKETGKNTKEHIDYYLLERGKNLLLSSDQNISQVAYDLGFEDPKSFSKLFKKKVGVTPNDFRSSVN</sequence>
<accession>A0AAE3XMH0</accession>
<evidence type="ECO:0000256" key="2">
    <source>
        <dbReference type="ARBA" id="ARBA00023125"/>
    </source>
</evidence>
<dbReference type="Gene3D" id="1.10.10.60">
    <property type="entry name" value="Homeodomain-like"/>
    <property type="match status" value="2"/>
</dbReference>
<dbReference type="AlphaFoldDB" id="A0AAE3XMH0"/>
<dbReference type="SMART" id="SM00342">
    <property type="entry name" value="HTH_ARAC"/>
    <property type="match status" value="1"/>
</dbReference>
<dbReference type="PANTHER" id="PTHR43280:SF32">
    <property type="entry name" value="TRANSCRIPTIONAL REGULATORY PROTEIN"/>
    <property type="match status" value="1"/>
</dbReference>
<evidence type="ECO:0000256" key="1">
    <source>
        <dbReference type="ARBA" id="ARBA00023015"/>
    </source>
</evidence>
<dbReference type="Pfam" id="PF12833">
    <property type="entry name" value="HTH_18"/>
    <property type="match status" value="1"/>
</dbReference>
<dbReference type="InterPro" id="IPR020449">
    <property type="entry name" value="Tscrpt_reg_AraC-type_HTH"/>
</dbReference>
<evidence type="ECO:0000259" key="4">
    <source>
        <dbReference type="PROSITE" id="PS01124"/>
    </source>
</evidence>
<dbReference type="PRINTS" id="PR00032">
    <property type="entry name" value="HTHARAC"/>
</dbReference>
<dbReference type="EMBL" id="JAVDQD010000003">
    <property type="protein sequence ID" value="MDR6239657.1"/>
    <property type="molecule type" value="Genomic_DNA"/>
</dbReference>
<keyword evidence="6" id="KW-1185">Reference proteome</keyword>
<dbReference type="PANTHER" id="PTHR43280">
    <property type="entry name" value="ARAC-FAMILY TRANSCRIPTIONAL REGULATOR"/>
    <property type="match status" value="1"/>
</dbReference>
<evidence type="ECO:0000313" key="6">
    <source>
        <dbReference type="Proteomes" id="UP001185092"/>
    </source>
</evidence>
<protein>
    <submittedName>
        <fullName evidence="5">AraC-like DNA-binding protein</fullName>
    </submittedName>
</protein>
<reference evidence="5" key="1">
    <citation type="submission" date="2023-07" db="EMBL/GenBank/DDBJ databases">
        <title>Genomic Encyclopedia of Type Strains, Phase IV (KMG-IV): sequencing the most valuable type-strain genomes for metagenomic binning, comparative biology and taxonomic classification.</title>
        <authorList>
            <person name="Goeker M."/>
        </authorList>
    </citation>
    <scope>NUCLEOTIDE SEQUENCE</scope>
    <source>
        <strain evidence="5">DSM 26174</strain>
    </source>
</reference>
<name>A0AAE3XMH0_9BACT</name>